<dbReference type="EMBL" id="SPHZ02000001">
    <property type="protein sequence ID" value="KAF0934474.1"/>
    <property type="molecule type" value="Genomic_DNA"/>
</dbReference>
<evidence type="ECO:0000313" key="1">
    <source>
        <dbReference type="EMBL" id="KAF0934474.1"/>
    </source>
</evidence>
<dbReference type="AlphaFoldDB" id="A0A6G1FC70"/>
<name>A0A6G1FC70_9ORYZ</name>
<accession>A0A6G1FC70</accession>
<keyword evidence="2" id="KW-1185">Reference proteome</keyword>
<evidence type="ECO:0000313" key="2">
    <source>
        <dbReference type="Proteomes" id="UP000479710"/>
    </source>
</evidence>
<sequence>MVSCLIHCSRTDAVEMEGFSTNIGSISKQPTAIITMRSSCAVKMPVEREFGSGCKGVVYDPKIIRLKDGWCPEVTGQGWSDVTPLMLRPRYCRAHM</sequence>
<gene>
    <name evidence="1" type="ORF">E2562_025551</name>
</gene>
<protein>
    <submittedName>
        <fullName evidence="1">Uncharacterized protein</fullName>
    </submittedName>
</protein>
<comment type="caution">
    <text evidence="1">The sequence shown here is derived from an EMBL/GenBank/DDBJ whole genome shotgun (WGS) entry which is preliminary data.</text>
</comment>
<dbReference type="Proteomes" id="UP000479710">
    <property type="component" value="Unassembled WGS sequence"/>
</dbReference>
<reference evidence="1 2" key="1">
    <citation type="submission" date="2019-11" db="EMBL/GenBank/DDBJ databases">
        <title>Whole genome sequence of Oryza granulata.</title>
        <authorList>
            <person name="Li W."/>
        </authorList>
    </citation>
    <scope>NUCLEOTIDE SEQUENCE [LARGE SCALE GENOMIC DNA]</scope>
    <source>
        <strain evidence="2">cv. Menghai</strain>
        <tissue evidence="1">Leaf</tissue>
    </source>
</reference>
<proteinExistence type="predicted"/>
<feature type="non-terminal residue" evidence="1">
    <location>
        <position position="96"/>
    </location>
</feature>
<organism evidence="1 2">
    <name type="scientific">Oryza meyeriana var. granulata</name>
    <dbReference type="NCBI Taxonomy" id="110450"/>
    <lineage>
        <taxon>Eukaryota</taxon>
        <taxon>Viridiplantae</taxon>
        <taxon>Streptophyta</taxon>
        <taxon>Embryophyta</taxon>
        <taxon>Tracheophyta</taxon>
        <taxon>Spermatophyta</taxon>
        <taxon>Magnoliopsida</taxon>
        <taxon>Liliopsida</taxon>
        <taxon>Poales</taxon>
        <taxon>Poaceae</taxon>
        <taxon>BOP clade</taxon>
        <taxon>Oryzoideae</taxon>
        <taxon>Oryzeae</taxon>
        <taxon>Oryzinae</taxon>
        <taxon>Oryza</taxon>
        <taxon>Oryza meyeriana</taxon>
    </lineage>
</organism>